<feature type="domain" description="Prepilin type IV endopeptidase peptidase" evidence="8">
    <location>
        <begin position="104"/>
        <end position="207"/>
    </location>
</feature>
<dbReference type="PANTHER" id="PTHR30487">
    <property type="entry name" value="TYPE 4 PREPILIN-LIKE PROTEINS LEADER PEPTIDE-PROCESSING ENZYME"/>
    <property type="match status" value="1"/>
</dbReference>
<feature type="transmembrane region" description="Helical" evidence="7">
    <location>
        <begin position="224"/>
        <end position="247"/>
    </location>
</feature>
<comment type="caution">
    <text evidence="10">The sequence shown here is derived from an EMBL/GenBank/DDBJ whole genome shotgun (WGS) entry which is preliminary data.</text>
</comment>
<feature type="transmembrane region" description="Helical" evidence="7">
    <location>
        <begin position="179"/>
        <end position="212"/>
    </location>
</feature>
<evidence type="ECO:0000256" key="5">
    <source>
        <dbReference type="ARBA" id="ARBA00022989"/>
    </source>
</evidence>
<dbReference type="InterPro" id="IPR010627">
    <property type="entry name" value="Prepilin_pept_A24_N"/>
</dbReference>
<gene>
    <name evidence="10" type="ORF">DFR56_11191</name>
</gene>
<keyword evidence="3" id="KW-1003">Cell membrane</keyword>
<evidence type="ECO:0000259" key="9">
    <source>
        <dbReference type="Pfam" id="PF06750"/>
    </source>
</evidence>
<dbReference type="Proteomes" id="UP000247978">
    <property type="component" value="Unassembled WGS sequence"/>
</dbReference>
<evidence type="ECO:0000313" key="11">
    <source>
        <dbReference type="Proteomes" id="UP000247978"/>
    </source>
</evidence>
<keyword evidence="6 7" id="KW-0472">Membrane</keyword>
<feature type="domain" description="Prepilin peptidase A24 N-terminal" evidence="9">
    <location>
        <begin position="12"/>
        <end position="93"/>
    </location>
</feature>
<dbReference type="GO" id="GO:0005886">
    <property type="term" value="C:plasma membrane"/>
    <property type="evidence" value="ECO:0007669"/>
    <property type="project" value="UniProtKB-SubCell"/>
</dbReference>
<dbReference type="Pfam" id="PF06750">
    <property type="entry name" value="A24_N_bact"/>
    <property type="match status" value="1"/>
</dbReference>
<evidence type="ECO:0000313" key="10">
    <source>
        <dbReference type="EMBL" id="PXW85323.1"/>
    </source>
</evidence>
<evidence type="ECO:0000256" key="7">
    <source>
        <dbReference type="SAM" id="Phobius"/>
    </source>
</evidence>
<keyword evidence="4 7" id="KW-0812">Transmembrane</keyword>
<dbReference type="InterPro" id="IPR000045">
    <property type="entry name" value="Prepilin_IV_endopep_pep"/>
</dbReference>
<evidence type="ECO:0000256" key="2">
    <source>
        <dbReference type="ARBA" id="ARBA00005801"/>
    </source>
</evidence>
<dbReference type="Gene3D" id="1.20.120.1220">
    <property type="match status" value="1"/>
</dbReference>
<dbReference type="PANTHER" id="PTHR30487:SF0">
    <property type="entry name" value="PREPILIN LEADER PEPTIDASE_N-METHYLTRANSFERASE-RELATED"/>
    <property type="match status" value="1"/>
</dbReference>
<feature type="transmembrane region" description="Helical" evidence="7">
    <location>
        <begin position="98"/>
        <end position="116"/>
    </location>
</feature>
<evidence type="ECO:0000256" key="4">
    <source>
        <dbReference type="ARBA" id="ARBA00022692"/>
    </source>
</evidence>
<protein>
    <submittedName>
        <fullName evidence="10">Type 4 prepilin peptidase 1</fullName>
    </submittedName>
</protein>
<comment type="subcellular location">
    <subcellularLocation>
        <location evidence="1">Cell membrane</location>
        <topology evidence="1">Multi-pass membrane protein</topology>
    </subcellularLocation>
</comment>
<feature type="transmembrane region" description="Helical" evidence="7">
    <location>
        <begin position="147"/>
        <end position="167"/>
    </location>
</feature>
<evidence type="ECO:0000256" key="3">
    <source>
        <dbReference type="ARBA" id="ARBA00022475"/>
    </source>
</evidence>
<feature type="transmembrane region" description="Helical" evidence="7">
    <location>
        <begin position="72"/>
        <end position="92"/>
    </location>
</feature>
<dbReference type="InterPro" id="IPR050882">
    <property type="entry name" value="Prepilin_peptidase/N-MTase"/>
</dbReference>
<dbReference type="AlphaFoldDB" id="A0A2V3VTT4"/>
<organism evidence="10 11">
    <name type="scientific">Pseudogracilibacillus auburnensis</name>
    <dbReference type="NCBI Taxonomy" id="1494959"/>
    <lineage>
        <taxon>Bacteria</taxon>
        <taxon>Bacillati</taxon>
        <taxon>Bacillota</taxon>
        <taxon>Bacilli</taxon>
        <taxon>Bacillales</taxon>
        <taxon>Bacillaceae</taxon>
        <taxon>Pseudogracilibacillus</taxon>
    </lineage>
</organism>
<dbReference type="RefSeq" id="WP_110396239.1">
    <property type="nucleotide sequence ID" value="NZ_JADIJL010000011.1"/>
</dbReference>
<keyword evidence="11" id="KW-1185">Reference proteome</keyword>
<evidence type="ECO:0000259" key="8">
    <source>
        <dbReference type="Pfam" id="PF01478"/>
    </source>
</evidence>
<dbReference type="OrthoDB" id="9789291at2"/>
<proteinExistence type="inferred from homology"/>
<evidence type="ECO:0000256" key="1">
    <source>
        <dbReference type="ARBA" id="ARBA00004651"/>
    </source>
</evidence>
<accession>A0A2V3VTT4</accession>
<comment type="similarity">
    <text evidence="2">Belongs to the peptidase A24 family.</text>
</comment>
<name>A0A2V3VTT4_9BACI</name>
<dbReference type="GO" id="GO:0006465">
    <property type="term" value="P:signal peptide processing"/>
    <property type="evidence" value="ECO:0007669"/>
    <property type="project" value="TreeGrafter"/>
</dbReference>
<dbReference type="GO" id="GO:0004190">
    <property type="term" value="F:aspartic-type endopeptidase activity"/>
    <property type="evidence" value="ECO:0007669"/>
    <property type="project" value="InterPro"/>
</dbReference>
<reference evidence="10 11" key="1">
    <citation type="submission" date="2018-05" db="EMBL/GenBank/DDBJ databases">
        <title>Genomic Encyclopedia of Type Strains, Phase IV (KMG-IV): sequencing the most valuable type-strain genomes for metagenomic binning, comparative biology and taxonomic classification.</title>
        <authorList>
            <person name="Goeker M."/>
        </authorList>
    </citation>
    <scope>NUCLEOTIDE SEQUENCE [LARGE SCALE GENOMIC DNA]</scope>
    <source>
        <strain evidence="10 11">DSM 28556</strain>
    </source>
</reference>
<dbReference type="Pfam" id="PF01478">
    <property type="entry name" value="Peptidase_A24"/>
    <property type="match status" value="1"/>
</dbReference>
<keyword evidence="5 7" id="KW-1133">Transmembrane helix</keyword>
<dbReference type="EMBL" id="QJJQ01000011">
    <property type="protein sequence ID" value="PXW85323.1"/>
    <property type="molecule type" value="Genomic_DNA"/>
</dbReference>
<sequence length="250" mass="27974">MDLFWTCLSFLAGAIFGSFFNVVGLRVPKKIPFSNDRSYCPNCEKQLHWYELIPIISFIIQFGTCRNCQTRISFIYPFIELVTGILFVYAYMKIGLHLELITALLLISMLMIIVVTDLSYMVIPNKILLFFLPFFILLRTLSPLEPWYNAVFGAAIGFLLIALIIFFSKGGMGAGDMKLFGVLGVVLGIGNVLLTFFIAACLGAIIGSILMIVKRVNRKQAIPFGPYIVVGALISYFYGNNIIQAYLSLL</sequence>
<evidence type="ECO:0000256" key="6">
    <source>
        <dbReference type="ARBA" id="ARBA00023136"/>
    </source>
</evidence>